<evidence type="ECO:0000313" key="6">
    <source>
        <dbReference type="EMBL" id="GAX74362.1"/>
    </source>
</evidence>
<evidence type="ECO:0000313" key="7">
    <source>
        <dbReference type="Proteomes" id="UP000232323"/>
    </source>
</evidence>
<keyword evidence="2 4" id="KW-0863">Zinc-finger</keyword>
<accession>A0A250WUP9</accession>
<dbReference type="AlphaFoldDB" id="A0A250WUP9"/>
<dbReference type="InterPro" id="IPR002893">
    <property type="entry name" value="Znf_MYND"/>
</dbReference>
<evidence type="ECO:0000256" key="4">
    <source>
        <dbReference type="PROSITE-ProRule" id="PRU00134"/>
    </source>
</evidence>
<proteinExistence type="predicted"/>
<dbReference type="SUPFAM" id="SSF144232">
    <property type="entry name" value="HIT/MYND zinc finger-like"/>
    <property type="match status" value="1"/>
</dbReference>
<dbReference type="STRING" id="1157962.A0A250WUP9"/>
<comment type="caution">
    <text evidence="6">The sequence shown here is derived from an EMBL/GenBank/DDBJ whole genome shotgun (WGS) entry which is preliminary data.</text>
</comment>
<name>A0A250WUP9_9CHLO</name>
<keyword evidence="3" id="KW-0862">Zinc</keyword>
<evidence type="ECO:0000256" key="2">
    <source>
        <dbReference type="ARBA" id="ARBA00022771"/>
    </source>
</evidence>
<evidence type="ECO:0000256" key="3">
    <source>
        <dbReference type="ARBA" id="ARBA00022833"/>
    </source>
</evidence>
<keyword evidence="7" id="KW-1185">Reference proteome</keyword>
<dbReference type="Proteomes" id="UP000232323">
    <property type="component" value="Unassembled WGS sequence"/>
</dbReference>
<dbReference type="PROSITE" id="PS50865">
    <property type="entry name" value="ZF_MYND_2"/>
    <property type="match status" value="1"/>
</dbReference>
<organism evidence="6 7">
    <name type="scientific">Chlamydomonas eustigma</name>
    <dbReference type="NCBI Taxonomy" id="1157962"/>
    <lineage>
        <taxon>Eukaryota</taxon>
        <taxon>Viridiplantae</taxon>
        <taxon>Chlorophyta</taxon>
        <taxon>core chlorophytes</taxon>
        <taxon>Chlorophyceae</taxon>
        <taxon>CS clade</taxon>
        <taxon>Chlamydomonadales</taxon>
        <taxon>Chlamydomonadaceae</taxon>
        <taxon>Chlamydomonas</taxon>
    </lineage>
</organism>
<evidence type="ECO:0000259" key="5">
    <source>
        <dbReference type="PROSITE" id="PS50865"/>
    </source>
</evidence>
<reference evidence="6 7" key="1">
    <citation type="submission" date="2017-08" db="EMBL/GenBank/DDBJ databases">
        <title>Acidophilic green algal genome provides insights into adaptation to an acidic environment.</title>
        <authorList>
            <person name="Hirooka S."/>
            <person name="Hirose Y."/>
            <person name="Kanesaki Y."/>
            <person name="Higuchi S."/>
            <person name="Fujiwara T."/>
            <person name="Onuma R."/>
            <person name="Era A."/>
            <person name="Ohbayashi R."/>
            <person name="Uzuka A."/>
            <person name="Nozaki H."/>
            <person name="Yoshikawa H."/>
            <person name="Miyagishima S.Y."/>
        </authorList>
    </citation>
    <scope>NUCLEOTIDE SEQUENCE [LARGE SCALE GENOMIC DNA]</scope>
    <source>
        <strain evidence="6 7">NIES-2499</strain>
    </source>
</reference>
<feature type="domain" description="MYND-type" evidence="5">
    <location>
        <begin position="646"/>
        <end position="687"/>
    </location>
</feature>
<dbReference type="EMBL" id="BEGY01000007">
    <property type="protein sequence ID" value="GAX74362.1"/>
    <property type="molecule type" value="Genomic_DNA"/>
</dbReference>
<dbReference type="OrthoDB" id="545663at2759"/>
<dbReference type="Pfam" id="PF01753">
    <property type="entry name" value="zf-MYND"/>
    <property type="match status" value="1"/>
</dbReference>
<gene>
    <name evidence="6" type="ORF">CEUSTIGMA_g1811.t1</name>
</gene>
<dbReference type="GO" id="GO:0008270">
    <property type="term" value="F:zinc ion binding"/>
    <property type="evidence" value="ECO:0007669"/>
    <property type="project" value="UniProtKB-KW"/>
</dbReference>
<sequence length="730" mass="80847">MPHLGWFAAGGGCGVGIGLGWGWGAAFGSNYIQIEPEFESKGSSKPKWMQQLQDRATFLKFERQVITQQATADTAADILITESSMDLVHGIEPSEWNIKTLQRWLDAYEDGFTCGFGWFGRSAFPETVPSSSQISPARAKLIADVVKRMETLYDSFVPQYQSPPEAGIIQYLPPWSSWPELLEYDDSCLRTQIKHISRGGCDVSAIEGCMNSSFSFLEMQKYLLNNEYPIPCGVHPLDDLRHHLRIVSLTLDKGGSAIMMQDLVKEEGCLFSTRDVRLMLPGGRLKPGKSKVVLLRPWTACSAACTPEQEAELEPYYGQTCKVLSRDSGNGSILVIARQVNNKGHQQEATSLNRSSHFNSTVKFDDAAVPGNVSTAGQYKELRVAPYRFILLNTVVKDHQAKVKGSDEGEEEGDKDAKHVLFEGDWVVLRGLVGRPELNGRVGIVLPATDSNEVLQPGGATSSHAGAGGRVAVRLLDWSSPLKYRTQEISTTTPQEFLFAPSAPTPPPAPEAPAGSLIRVQKQNLTKVQTAPPGIVVAYNASFMTVHENMDRMESMCFMQQEVFPKLMKNSTQPVGLKCTSRHVRMFKRVLEATEFDVPSSQKKMLLGNLDPKWWKMCVLTPTLPPATQEEVALKKLKRQNPYRSCRHCLASDVKLQKCESCKAVRYCSRACQTADWKATTDMKYAVSAMSGKGFDMMKVPKSLYPGVSGFLVEVQNAIKVNRFDEALVH</sequence>
<protein>
    <recommendedName>
        <fullName evidence="5">MYND-type domain-containing protein</fullName>
    </recommendedName>
</protein>
<evidence type="ECO:0000256" key="1">
    <source>
        <dbReference type="ARBA" id="ARBA00022723"/>
    </source>
</evidence>
<dbReference type="Gene3D" id="6.10.140.2220">
    <property type="match status" value="1"/>
</dbReference>
<keyword evidence="1" id="KW-0479">Metal-binding</keyword>